<dbReference type="InterPro" id="IPR005162">
    <property type="entry name" value="Retrotrans_gag_dom"/>
</dbReference>
<dbReference type="Pfam" id="PF03732">
    <property type="entry name" value="Retrotrans_gag"/>
    <property type="match status" value="1"/>
</dbReference>
<dbReference type="CDD" id="cd01647">
    <property type="entry name" value="RT_LTR"/>
    <property type="match status" value="1"/>
</dbReference>
<dbReference type="InterPro" id="IPR000477">
    <property type="entry name" value="RT_dom"/>
</dbReference>
<dbReference type="InterPro" id="IPR056924">
    <property type="entry name" value="SH3_Tf2-1"/>
</dbReference>
<dbReference type="CDD" id="cd00303">
    <property type="entry name" value="retropepsin_like"/>
    <property type="match status" value="1"/>
</dbReference>
<evidence type="ECO:0000259" key="2">
    <source>
        <dbReference type="Pfam" id="PF00078"/>
    </source>
</evidence>
<feature type="region of interest" description="Disordered" evidence="1">
    <location>
        <begin position="2136"/>
        <end position="2173"/>
    </location>
</feature>
<dbReference type="InterPro" id="IPR043502">
    <property type="entry name" value="DNA/RNA_pol_sf"/>
</dbReference>
<evidence type="ECO:0008006" key="7">
    <source>
        <dbReference type="Google" id="ProtNLM"/>
    </source>
</evidence>
<dbReference type="FunFam" id="3.10.10.10:FF:000002">
    <property type="entry name" value="Retrovirus-related Pol polyprotein from transposon 17.6-like protein"/>
    <property type="match status" value="1"/>
</dbReference>
<feature type="domain" description="Retrotransposon gag" evidence="3">
    <location>
        <begin position="91"/>
        <end position="160"/>
    </location>
</feature>
<dbReference type="InterPro" id="IPR043128">
    <property type="entry name" value="Rev_trsase/Diguanyl_cyclase"/>
</dbReference>
<protein>
    <recommendedName>
        <fullName evidence="7">Reverse transcriptase domain-containing protein</fullName>
    </recommendedName>
</protein>
<dbReference type="PANTHER" id="PTHR33116:SF76">
    <property type="entry name" value="DUF4283 DOMAIN-CONTAINING PROTEIN"/>
    <property type="match status" value="1"/>
</dbReference>
<dbReference type="Pfam" id="PF24626">
    <property type="entry name" value="SH3_Tf2-1"/>
    <property type="match status" value="1"/>
</dbReference>
<comment type="caution">
    <text evidence="6">The sequence shown here is derived from an EMBL/GenBank/DDBJ whole genome shotgun (WGS) entry which is preliminary data.</text>
</comment>
<feature type="region of interest" description="Disordered" evidence="1">
    <location>
        <begin position="1663"/>
        <end position="1691"/>
    </location>
</feature>
<feature type="domain" description="Tf2-1-like SH3-like" evidence="5">
    <location>
        <begin position="2032"/>
        <end position="2065"/>
    </location>
</feature>
<accession>A0A6L2J6P3</accession>
<evidence type="ECO:0000256" key="1">
    <source>
        <dbReference type="SAM" id="MobiDB-lite"/>
    </source>
</evidence>
<feature type="domain" description="Reverse transcriptase" evidence="2">
    <location>
        <begin position="1831"/>
        <end position="1924"/>
    </location>
</feature>
<dbReference type="InterPro" id="IPR041577">
    <property type="entry name" value="RT_RNaseH_2"/>
</dbReference>
<feature type="region of interest" description="Disordered" evidence="1">
    <location>
        <begin position="1156"/>
        <end position="1204"/>
    </location>
</feature>
<feature type="compositionally biased region" description="Polar residues" evidence="1">
    <location>
        <begin position="2136"/>
        <end position="2146"/>
    </location>
</feature>
<dbReference type="Gene3D" id="3.30.70.270">
    <property type="match status" value="1"/>
</dbReference>
<dbReference type="InterPro" id="IPR021109">
    <property type="entry name" value="Peptidase_aspartic_dom_sf"/>
</dbReference>
<gene>
    <name evidence="6" type="ORF">Tci_004539</name>
</gene>
<dbReference type="SUPFAM" id="SSF56672">
    <property type="entry name" value="DNA/RNA polymerases"/>
    <property type="match status" value="1"/>
</dbReference>
<dbReference type="Gene3D" id="3.10.10.10">
    <property type="entry name" value="HIV Type 1 Reverse Transcriptase, subunit A, domain 1"/>
    <property type="match status" value="2"/>
</dbReference>
<evidence type="ECO:0000259" key="4">
    <source>
        <dbReference type="Pfam" id="PF17919"/>
    </source>
</evidence>
<feature type="domain" description="Reverse transcriptase/retrotransposon-derived protein RNase H-like" evidence="4">
    <location>
        <begin position="1928"/>
        <end position="1978"/>
    </location>
</feature>
<feature type="compositionally biased region" description="Polar residues" evidence="1">
    <location>
        <begin position="2380"/>
        <end position="2396"/>
    </location>
</feature>
<dbReference type="Pfam" id="PF00078">
    <property type="entry name" value="RVT_1"/>
    <property type="match status" value="1"/>
</dbReference>
<proteinExistence type="predicted"/>
<sequence length="3043" mass="346103">MLQVFFSEHGDGVTSIKRRRRGLSGDGVWTLATASQRSRLKVDLEPSTWRRHENPIPTLGDYSKPSHEGYMNTIELLVVNNVVPLRFDTIRGWWKTDAHSTDFGSITTWEDLTTRFLAQSFPSGRTSKLHNDILMFQPHHGESLSEAWTRFTDLIQKVPRGLKYMNALVDQGSDVNVMPFSTYMKLTNERPAETDIRLSLASHSYIYPFGIAEDILVEVAEHVYPVDFVILDIKEDEKRPFILGTPFLTMAKAVIKFDKGTVTLRSGKILEWEEKIKLHLEREMKFDQWKSKNFKSKHPALVKVEGEIDDEGEVTLYLMRRSLEVLRKLHWMIFGGRFNQLSHVSSLLLSKPGKVLALGWHLEEIHMTWAHLEKKRTRLRTCTKIHQEVLFPERRDGVTCINRCHHDLSGGSVWKLATASQCSRFKVDLEPSTWRRRQEHKATPSRDLAVLSSDLSDYSGDLTRSLGDLSYLSRDLTSDDIYSTVDACSTAREMWLAIERLQQGESINKQDVKTKLFWEFSKFTYRDGESIESYYSRFYKMMNEMVRNKLKVDTMQISKNANPLALVAAAQYYPDNGHAKEWWDNEIKGTTTTWNELDQGNTDLLRSVVTDLIQPIVTDLDMPAVNRSNVLSGGTDLATHMSTDLMKSTGAYVCGLIQDRDGDWSIFGFGSGKVSGDGEKILGFRSKCMLVYDGRTTMRMVISRVIMELLEEFKLVSGLIPSLPKSMAYFCNVTNHVKMSNLQILPFEEGRLPVKYLGVPLVSSRLIYKDWTELIEKVQHHVDDWKNKSLLIAGRLQLVSSVISSLHVFWASVFMLPTRILLDIEQIMRGFLWCQGKMCSGKAKVAWEVVCLPKDEGGLGIRRLESFNKALMTTHIWKLLSRKESLWVKWIHAYKLRGRNFWDLPYRGNMTWGWRNILKLCPVIRKFIWHKIGDGSGTSLGYDCWQSPLAEFVSTRDMYSEGFSTSSCVRDLMCNGSLAWPNVLLSNSIPRHAFHLWLVIRRRLKTQDTLRPWDAAGLNTMVWHHLKGLAGLPNCSDSIDAIINDIKPFATRKISRSLIAKLVWVQLLISFGKNVMGVFSRTPNDRDYEEPSDVGSLAVLVYGYDGLPMHPPSPDYVPGPEHPPLPIYVPYVLEPAYTEFMPLEDDVFPAEEQRLPAAVSPTTDSSDDEEKEEESSRDDSDDEEEDEGEDEEEEEHLASADSIAPPAYCTTARMSIRALTPIPFPPTDAGTPLGYKAAMICLRAESPSTFNPLPLPLPLPLPIVLPHARACMVMMRAAAPSTYIIVSRLRILPSGTPPLLPITLPTSSPPLLLPTTDCRADFLKVMLPHRKRPTGGFRADYGFVGIMDVEIRRDPDKKIGYGIYDVYEDPDEIAEEIPASDVAELSQRMTDFFTTVRQDSDEIYGRLDDAQDDRLLMSGQLNLLRRDRRSYARTVRLMKSEARASREAWVQSMDATDTTLLRQQMTGTARRGTDSAEEIIDLDGSNIKLAETCGYYISYDLKKMAPTKRTTRASPATTTTTTPITNAQLKALIDQGIADALAARDADRSWNGDDIHNSRTGIENQVKFATYTLHGVALTWWKSYELKVKGTDLTSYTQHFYELALMCGRMFLEESDKTEKYAGGLPDMIHESVMASKPKTIQDAVEFATELMDKKIRTFVKRHTKNKRKFKDTSRNNRNQQQNKRHNTGRAYTAGLGEKKSYVDLSHCALNATITVMVCVLPNATSRECPKLKNNNRDNHGGNSNAPAKVYVVGNAGTNPDSNVVTAQTPYRLAPPEMKELSDQLHKLSEKGFIRPSSSPWGAPVLFVKKKDGLFRMCIDYREPNKLTLRVREEDILKTAFRTRYGHYEFQVMPFGLTNAPSVFMNLMNRVCKQYLDKFVIVFIDDVLICSRNKKEHEEHLKAILKLLKQEELYAKFSKCEFWIPKGDKEEATFQLIKQKLYGALILALPEGSEDFVVYCDASHKGLGAVLMQREKDNITMDFITKLPKLSQGYDTIWVVVDRLTKSAIFIPIRETDLIKRLARMYLKEVVTRYVRPFKVLAKVGAVAYKLVLPQELSMVHNTFHEPVEIMDREVKELKQSRIPIIMVRWNSRRGPEFTWEREDQFRKKVYLFLFVLLGYRLVRVWRVTTKTGQVNGELKNPNSSLKGPRVSDGSFSVGDHARDSSFVGRTSQTGVRDTNMSITLKKDSFPEGDHIRVSTFAGRSSSSHNYPYTNVTGNFTSLGESTNPSFLMVNPSKVQAYYPEPFEYVWKPGEESFEVTDDAQSPKLNNKEPRVNLGSTLVTQVDNTNDHDSPIVQYVDINTIPKSYAGAAGAATKDQKNVNSNFCSFVADTVFDGVNILIPRKVIEKVIPKRLFELSINGNHLDVSRVVNRKHNNKGISAATSSNGNNGTRGETNPKVGLSKNTKDDAPFTTKDTNTRQQDTGKKKISNIASPNPYAALGVDDDEEDQGLNQTPKQKEVRQVTNENNLSICVILESDVDVATVYDTCKKVCSSIGLDFTWNQKPKGSNGILKKIDRIMGNLQFDNDFPGSFVIFQPYHISDHSPCVLCIPKRLKGLKSSFRKLLHNHGNLHERVKKIRIKLDKAQKVIDRDLSSSILREEHTHYLLAFKEPQLDEERFLNQKSKIEWLKAGESNTAYFHKAVKSKCTRNRIEMVSDANNDLYDGNQVLGAFVTHYNQFLRTKGVTILLDDHDLFTRVLDDAKADFMVRNVSNDEKAWDVVGGDITYAVRDFFSNGKLLKELNHTIITLIPKRMVRDLDELQYHHLCEQHRIINLCFVDDLFLFSRSNPSLVVVIMDTLEEFKQVSGLVPSIPTSTTFFCNVLNAIKASILNSMPFAERILPVRVNDWRNKFLSFADCLQSVRDGVLRPFLVTCAWDKIQITADIVDWLRQWDVSPSIDLNLLRCPLCDLVPDSHDHLFFECAFSSRVWSKVRVLYGMESIPPWLIDVTTFITHISKGKTAVSILSRLVLAATSYYIWLERNGRLFKKKTSSPNQIVDVIISMVRLKLVTFKFKKMSTRSRLLLDQWKILSYCIIHDGSSR</sequence>
<dbReference type="EMBL" id="BKCJ010000368">
    <property type="protein sequence ID" value="GEU32561.1"/>
    <property type="molecule type" value="Genomic_DNA"/>
</dbReference>
<evidence type="ECO:0000313" key="6">
    <source>
        <dbReference type="EMBL" id="GEU32561.1"/>
    </source>
</evidence>
<dbReference type="Gene3D" id="2.40.70.10">
    <property type="entry name" value="Acid Proteases"/>
    <property type="match status" value="1"/>
</dbReference>
<evidence type="ECO:0000259" key="3">
    <source>
        <dbReference type="Pfam" id="PF03732"/>
    </source>
</evidence>
<name>A0A6L2J6P3_TANCI</name>
<evidence type="ECO:0000259" key="5">
    <source>
        <dbReference type="Pfam" id="PF24626"/>
    </source>
</evidence>
<dbReference type="PANTHER" id="PTHR33116">
    <property type="entry name" value="REVERSE TRANSCRIPTASE ZINC-BINDING DOMAIN-CONTAINING PROTEIN-RELATED-RELATED"/>
    <property type="match status" value="1"/>
</dbReference>
<reference evidence="6" key="1">
    <citation type="journal article" date="2019" name="Sci. Rep.">
        <title>Draft genome of Tanacetum cinerariifolium, the natural source of mosquito coil.</title>
        <authorList>
            <person name="Yamashiro T."/>
            <person name="Shiraishi A."/>
            <person name="Satake H."/>
            <person name="Nakayama K."/>
        </authorList>
    </citation>
    <scope>NUCLEOTIDE SEQUENCE</scope>
</reference>
<dbReference type="Pfam" id="PF17919">
    <property type="entry name" value="RT_RNaseH_2"/>
    <property type="match status" value="1"/>
</dbReference>
<organism evidence="6">
    <name type="scientific">Tanacetum cinerariifolium</name>
    <name type="common">Dalmatian daisy</name>
    <name type="synonym">Chrysanthemum cinerariifolium</name>
    <dbReference type="NCBI Taxonomy" id="118510"/>
    <lineage>
        <taxon>Eukaryota</taxon>
        <taxon>Viridiplantae</taxon>
        <taxon>Streptophyta</taxon>
        <taxon>Embryophyta</taxon>
        <taxon>Tracheophyta</taxon>
        <taxon>Spermatophyta</taxon>
        <taxon>Magnoliopsida</taxon>
        <taxon>eudicotyledons</taxon>
        <taxon>Gunneridae</taxon>
        <taxon>Pentapetalae</taxon>
        <taxon>asterids</taxon>
        <taxon>campanulids</taxon>
        <taxon>Asterales</taxon>
        <taxon>Asteraceae</taxon>
        <taxon>Asteroideae</taxon>
        <taxon>Anthemideae</taxon>
        <taxon>Anthemidinae</taxon>
        <taxon>Tanacetum</taxon>
    </lineage>
</organism>
<feature type="region of interest" description="Disordered" evidence="1">
    <location>
        <begin position="2380"/>
        <end position="2458"/>
    </location>
</feature>
<feature type="compositionally biased region" description="Acidic residues" evidence="1">
    <location>
        <begin position="1165"/>
        <end position="1195"/>
    </location>
</feature>